<gene>
    <name evidence="1" type="ORF">PIB30_022847</name>
</gene>
<dbReference type="EMBL" id="JASCZI010181321">
    <property type="protein sequence ID" value="MED6181820.1"/>
    <property type="molecule type" value="Genomic_DNA"/>
</dbReference>
<evidence type="ECO:0000313" key="2">
    <source>
        <dbReference type="Proteomes" id="UP001341840"/>
    </source>
</evidence>
<evidence type="ECO:0000313" key="1">
    <source>
        <dbReference type="EMBL" id="MED6181820.1"/>
    </source>
</evidence>
<organism evidence="1 2">
    <name type="scientific">Stylosanthes scabra</name>
    <dbReference type="NCBI Taxonomy" id="79078"/>
    <lineage>
        <taxon>Eukaryota</taxon>
        <taxon>Viridiplantae</taxon>
        <taxon>Streptophyta</taxon>
        <taxon>Embryophyta</taxon>
        <taxon>Tracheophyta</taxon>
        <taxon>Spermatophyta</taxon>
        <taxon>Magnoliopsida</taxon>
        <taxon>eudicotyledons</taxon>
        <taxon>Gunneridae</taxon>
        <taxon>Pentapetalae</taxon>
        <taxon>rosids</taxon>
        <taxon>fabids</taxon>
        <taxon>Fabales</taxon>
        <taxon>Fabaceae</taxon>
        <taxon>Papilionoideae</taxon>
        <taxon>50 kb inversion clade</taxon>
        <taxon>dalbergioids sensu lato</taxon>
        <taxon>Dalbergieae</taxon>
        <taxon>Pterocarpus clade</taxon>
        <taxon>Stylosanthes</taxon>
    </lineage>
</organism>
<dbReference type="Proteomes" id="UP001341840">
    <property type="component" value="Unassembled WGS sequence"/>
</dbReference>
<sequence length="161" mass="18367">MVRGYGRGRWRNSNLKDTLGVMGMEEAKPNLTESQGINSNPSESTLLGIFLISRSRFGVIRIDSTFQNEFQRAMRVDSGNTRVDSHESRFLKWCLKALQNRLLLFREVNEGIHGINFPASGNSRLSVLKGCLRDTHVVKYRHMMITWKSPIIKIEQALGVM</sequence>
<comment type="caution">
    <text evidence="1">The sequence shown here is derived from an EMBL/GenBank/DDBJ whole genome shotgun (WGS) entry which is preliminary data.</text>
</comment>
<name>A0ABU6WB73_9FABA</name>
<reference evidence="1 2" key="1">
    <citation type="journal article" date="2023" name="Plants (Basel)">
        <title>Bridging the Gap: Combining Genomics and Transcriptomics Approaches to Understand Stylosanthes scabra, an Orphan Legume from the Brazilian Caatinga.</title>
        <authorList>
            <person name="Ferreira-Neto J.R.C."/>
            <person name="da Silva M.D."/>
            <person name="Binneck E."/>
            <person name="de Melo N.F."/>
            <person name="da Silva R.H."/>
            <person name="de Melo A.L.T.M."/>
            <person name="Pandolfi V."/>
            <person name="Bustamante F.O."/>
            <person name="Brasileiro-Vidal A.C."/>
            <person name="Benko-Iseppon A.M."/>
        </authorList>
    </citation>
    <scope>NUCLEOTIDE SEQUENCE [LARGE SCALE GENOMIC DNA]</scope>
    <source>
        <tissue evidence="1">Leaves</tissue>
    </source>
</reference>
<accession>A0ABU6WB73</accession>
<keyword evidence="2" id="KW-1185">Reference proteome</keyword>
<protein>
    <submittedName>
        <fullName evidence="1">Uncharacterized protein</fullName>
    </submittedName>
</protein>
<proteinExistence type="predicted"/>